<evidence type="ECO:0000313" key="13">
    <source>
        <dbReference type="EMBL" id="OKS88543.1"/>
    </source>
</evidence>
<dbReference type="GO" id="GO:0008677">
    <property type="term" value="F:2-dehydropantoate 2-reductase activity"/>
    <property type="evidence" value="ECO:0007669"/>
    <property type="project" value="UniProtKB-EC"/>
</dbReference>
<proteinExistence type="inferred from homology"/>
<dbReference type="InterPro" id="IPR013752">
    <property type="entry name" value="KPA_reductase"/>
</dbReference>
<comment type="function">
    <text evidence="9">Catalyzes the NADPH-dependent reduction of ketopantoate into pantoic acid.</text>
</comment>
<evidence type="ECO:0000256" key="9">
    <source>
        <dbReference type="RuleBase" id="RU362068"/>
    </source>
</evidence>
<dbReference type="Proteomes" id="UP000186720">
    <property type="component" value="Unassembled WGS sequence"/>
</dbReference>
<keyword evidence="6 9" id="KW-0560">Oxidoreductase</keyword>
<dbReference type="UniPathway" id="UPA00028">
    <property type="reaction ID" value="UER00004"/>
</dbReference>
<dbReference type="InterPro" id="IPR051402">
    <property type="entry name" value="KPR-Related"/>
</dbReference>
<dbReference type="Pfam" id="PF02558">
    <property type="entry name" value="ApbA"/>
    <property type="match status" value="1"/>
</dbReference>
<keyword evidence="10" id="KW-0812">Transmembrane</keyword>
<sequence length="313" mass="34305">MFNRRLFMENQINTVYILGIGAVGGLYGAKLHDMDSSILKVIASGDRIARLKQTGLNINGKVYQFNYAEPGDNSQPPADLIIIAVKHAQLAQAIQAITGFIKPDTIIISLLNGISSEEQIGAAVGMEHLLYAYAIGMDAVRQGNEINFTAPGRIVFGEQHNETLTARVEAVKTLFEKAQIPHQIPVDMLRSLWTKFMMNVGVNQASAVLNATYGVFQQSQEARNLMQLAADEVITLSRQAKVNLEQEDLDAYFTIINTLSPGGKTSMLQDKEAGRKTEVDIFAGTVIALGKKYNVPTPVNQTLYTIIKAMEAM</sequence>
<evidence type="ECO:0000256" key="6">
    <source>
        <dbReference type="ARBA" id="ARBA00023002"/>
    </source>
</evidence>
<dbReference type="NCBIfam" id="TIGR00745">
    <property type="entry name" value="apbA_panE"/>
    <property type="match status" value="1"/>
</dbReference>
<evidence type="ECO:0000256" key="5">
    <source>
        <dbReference type="ARBA" id="ARBA00022857"/>
    </source>
</evidence>
<dbReference type="GO" id="GO:0005737">
    <property type="term" value="C:cytoplasm"/>
    <property type="evidence" value="ECO:0007669"/>
    <property type="project" value="TreeGrafter"/>
</dbReference>
<reference evidence="13 14" key="1">
    <citation type="submission" date="2016-11" db="EMBL/GenBank/DDBJ databases">
        <title>Whole Genome Sequencing of Mucilaginibacter polytrichastri RG4-7(T) isolated from the moss sample.</title>
        <authorList>
            <person name="Li Y."/>
        </authorList>
    </citation>
    <scope>NUCLEOTIDE SEQUENCE [LARGE SCALE GENOMIC DNA]</scope>
    <source>
        <strain evidence="13 14">RG4-7</strain>
    </source>
</reference>
<feature type="transmembrane region" description="Helical" evidence="10">
    <location>
        <begin position="12"/>
        <end position="29"/>
    </location>
</feature>
<dbReference type="EC" id="1.1.1.169" evidence="3 9"/>
<feature type="domain" description="Ketopantoate reductase C-terminal" evidence="12">
    <location>
        <begin position="187"/>
        <end position="311"/>
    </location>
</feature>
<dbReference type="STRING" id="1302689.RG47T_4012"/>
<dbReference type="InterPro" id="IPR013332">
    <property type="entry name" value="KPR_N"/>
</dbReference>
<dbReference type="FunFam" id="1.10.1040.10:FF:000017">
    <property type="entry name" value="2-dehydropantoate 2-reductase"/>
    <property type="match status" value="1"/>
</dbReference>
<dbReference type="PANTHER" id="PTHR21708:SF26">
    <property type="entry name" value="2-DEHYDROPANTOATE 2-REDUCTASE"/>
    <property type="match status" value="1"/>
</dbReference>
<evidence type="ECO:0000313" key="14">
    <source>
        <dbReference type="Proteomes" id="UP000186720"/>
    </source>
</evidence>
<comment type="pathway">
    <text evidence="1 9">Cofactor biosynthesis; (R)-pantothenate biosynthesis; (R)-pantoate from 3-methyl-2-oxobutanoate: step 2/2.</text>
</comment>
<dbReference type="Gene3D" id="3.40.50.720">
    <property type="entry name" value="NAD(P)-binding Rossmann-like Domain"/>
    <property type="match status" value="1"/>
</dbReference>
<comment type="similarity">
    <text evidence="2 9">Belongs to the ketopantoate reductase family.</text>
</comment>
<keyword evidence="5 9" id="KW-0521">NADP</keyword>
<comment type="catalytic activity">
    <reaction evidence="8 9">
        <text>(R)-pantoate + NADP(+) = 2-dehydropantoate + NADPH + H(+)</text>
        <dbReference type="Rhea" id="RHEA:16233"/>
        <dbReference type="ChEBI" id="CHEBI:11561"/>
        <dbReference type="ChEBI" id="CHEBI:15378"/>
        <dbReference type="ChEBI" id="CHEBI:15980"/>
        <dbReference type="ChEBI" id="CHEBI:57783"/>
        <dbReference type="ChEBI" id="CHEBI:58349"/>
        <dbReference type="EC" id="1.1.1.169"/>
    </reaction>
</comment>
<dbReference type="InterPro" id="IPR003710">
    <property type="entry name" value="ApbA"/>
</dbReference>
<evidence type="ECO:0000256" key="1">
    <source>
        <dbReference type="ARBA" id="ARBA00004994"/>
    </source>
</evidence>
<dbReference type="InterPro" id="IPR008927">
    <property type="entry name" value="6-PGluconate_DH-like_C_sf"/>
</dbReference>
<feature type="domain" description="Ketopantoate reductase N-terminal" evidence="11">
    <location>
        <begin position="15"/>
        <end position="158"/>
    </location>
</feature>
<keyword evidence="9" id="KW-0566">Pantothenate biosynthesis</keyword>
<evidence type="ECO:0000259" key="11">
    <source>
        <dbReference type="Pfam" id="PF02558"/>
    </source>
</evidence>
<keyword evidence="10" id="KW-0472">Membrane</keyword>
<dbReference type="GO" id="GO:0015940">
    <property type="term" value="P:pantothenate biosynthetic process"/>
    <property type="evidence" value="ECO:0007669"/>
    <property type="project" value="UniProtKB-UniPathway"/>
</dbReference>
<dbReference type="Pfam" id="PF08546">
    <property type="entry name" value="ApbA_C"/>
    <property type="match status" value="1"/>
</dbReference>
<evidence type="ECO:0000256" key="10">
    <source>
        <dbReference type="SAM" id="Phobius"/>
    </source>
</evidence>
<evidence type="ECO:0000256" key="7">
    <source>
        <dbReference type="ARBA" id="ARBA00032024"/>
    </source>
</evidence>
<accession>A0A1Q6A3G1</accession>
<dbReference type="SUPFAM" id="SSF51735">
    <property type="entry name" value="NAD(P)-binding Rossmann-fold domains"/>
    <property type="match status" value="1"/>
</dbReference>
<protein>
    <recommendedName>
        <fullName evidence="4 9">2-dehydropantoate 2-reductase</fullName>
        <ecNumber evidence="3 9">1.1.1.169</ecNumber>
    </recommendedName>
    <alternativeName>
        <fullName evidence="7 9">Ketopantoate reductase</fullName>
    </alternativeName>
</protein>
<dbReference type="PANTHER" id="PTHR21708">
    <property type="entry name" value="PROBABLE 2-DEHYDROPANTOATE 2-REDUCTASE"/>
    <property type="match status" value="1"/>
</dbReference>
<dbReference type="EMBL" id="MPPL01000001">
    <property type="protein sequence ID" value="OKS88543.1"/>
    <property type="molecule type" value="Genomic_DNA"/>
</dbReference>
<dbReference type="InterPro" id="IPR013328">
    <property type="entry name" value="6PGD_dom2"/>
</dbReference>
<organism evidence="13 14">
    <name type="scientific">Mucilaginibacter polytrichastri</name>
    <dbReference type="NCBI Taxonomy" id="1302689"/>
    <lineage>
        <taxon>Bacteria</taxon>
        <taxon>Pseudomonadati</taxon>
        <taxon>Bacteroidota</taxon>
        <taxon>Sphingobacteriia</taxon>
        <taxon>Sphingobacteriales</taxon>
        <taxon>Sphingobacteriaceae</taxon>
        <taxon>Mucilaginibacter</taxon>
    </lineage>
</organism>
<dbReference type="Gene3D" id="1.10.1040.10">
    <property type="entry name" value="N-(1-d-carboxylethyl)-l-norvaline Dehydrogenase, domain 2"/>
    <property type="match status" value="1"/>
</dbReference>
<gene>
    <name evidence="13" type="ORF">RG47T_4012</name>
</gene>
<dbReference type="SUPFAM" id="SSF48179">
    <property type="entry name" value="6-phosphogluconate dehydrogenase C-terminal domain-like"/>
    <property type="match status" value="1"/>
</dbReference>
<evidence type="ECO:0000259" key="12">
    <source>
        <dbReference type="Pfam" id="PF08546"/>
    </source>
</evidence>
<evidence type="ECO:0000256" key="4">
    <source>
        <dbReference type="ARBA" id="ARBA00019465"/>
    </source>
</evidence>
<comment type="caution">
    <text evidence="13">The sequence shown here is derived from an EMBL/GenBank/DDBJ whole genome shotgun (WGS) entry which is preliminary data.</text>
</comment>
<evidence type="ECO:0000256" key="2">
    <source>
        <dbReference type="ARBA" id="ARBA00007870"/>
    </source>
</evidence>
<dbReference type="AlphaFoldDB" id="A0A1Q6A3G1"/>
<keyword evidence="10" id="KW-1133">Transmembrane helix</keyword>
<name>A0A1Q6A3G1_9SPHI</name>
<evidence type="ECO:0000256" key="3">
    <source>
        <dbReference type="ARBA" id="ARBA00013014"/>
    </source>
</evidence>
<dbReference type="InterPro" id="IPR036291">
    <property type="entry name" value="NAD(P)-bd_dom_sf"/>
</dbReference>
<keyword evidence="14" id="KW-1185">Reference proteome</keyword>
<evidence type="ECO:0000256" key="8">
    <source>
        <dbReference type="ARBA" id="ARBA00048793"/>
    </source>
</evidence>